<feature type="domain" description="YetF C-terminal" evidence="8">
    <location>
        <begin position="96"/>
        <end position="222"/>
    </location>
</feature>
<protein>
    <submittedName>
        <fullName evidence="9">Uncharacterized membrane protein YcaP, DUF421 family</fullName>
    </submittedName>
</protein>
<keyword evidence="4 7" id="KW-0812">Transmembrane</keyword>
<feature type="transmembrane region" description="Helical" evidence="7">
    <location>
        <begin position="13"/>
        <end position="33"/>
    </location>
</feature>
<comment type="subcellular location">
    <subcellularLocation>
        <location evidence="1">Cell membrane</location>
        <topology evidence="1">Multi-pass membrane protein</topology>
    </subcellularLocation>
</comment>
<dbReference type="PANTHER" id="PTHR34582:SF6">
    <property type="entry name" value="UPF0702 TRANSMEMBRANE PROTEIN YCAP"/>
    <property type="match status" value="1"/>
</dbReference>
<feature type="transmembrane region" description="Helical" evidence="7">
    <location>
        <begin position="45"/>
        <end position="64"/>
    </location>
</feature>
<dbReference type="OrthoDB" id="1682423at2"/>
<feature type="transmembrane region" description="Helical" evidence="7">
    <location>
        <begin position="70"/>
        <end position="90"/>
    </location>
</feature>
<dbReference type="Proteomes" id="UP000199337">
    <property type="component" value="Unassembled WGS sequence"/>
</dbReference>
<evidence type="ECO:0000313" key="10">
    <source>
        <dbReference type="Proteomes" id="UP000199337"/>
    </source>
</evidence>
<keyword evidence="3" id="KW-1003">Cell membrane</keyword>
<evidence type="ECO:0000256" key="2">
    <source>
        <dbReference type="ARBA" id="ARBA00006448"/>
    </source>
</evidence>
<dbReference type="AlphaFoldDB" id="A0A1I2UIH7"/>
<accession>A0A1I2UIH7</accession>
<evidence type="ECO:0000256" key="1">
    <source>
        <dbReference type="ARBA" id="ARBA00004651"/>
    </source>
</evidence>
<proteinExistence type="inferred from homology"/>
<evidence type="ECO:0000256" key="4">
    <source>
        <dbReference type="ARBA" id="ARBA00022692"/>
    </source>
</evidence>
<reference evidence="10" key="1">
    <citation type="submission" date="2016-10" db="EMBL/GenBank/DDBJ databases">
        <authorList>
            <person name="Varghese N."/>
            <person name="Submissions S."/>
        </authorList>
    </citation>
    <scope>NUCLEOTIDE SEQUENCE [LARGE SCALE GENOMIC DNA]</scope>
    <source>
        <strain evidence="10">DSM 17038</strain>
    </source>
</reference>
<comment type="similarity">
    <text evidence="2">Belongs to the UPF0702 family.</text>
</comment>
<dbReference type="Pfam" id="PF04239">
    <property type="entry name" value="DUF421"/>
    <property type="match status" value="1"/>
</dbReference>
<evidence type="ECO:0000313" key="9">
    <source>
        <dbReference type="EMBL" id="SFG76853.1"/>
    </source>
</evidence>
<keyword evidence="6 7" id="KW-0472">Membrane</keyword>
<dbReference type="PANTHER" id="PTHR34582">
    <property type="entry name" value="UPF0702 TRANSMEMBRANE PROTEIN YCAP"/>
    <property type="match status" value="1"/>
</dbReference>
<dbReference type="RefSeq" id="WP_092471846.1">
    <property type="nucleotide sequence ID" value="NZ_FOOX01000009.1"/>
</dbReference>
<keyword evidence="10" id="KW-1185">Reference proteome</keyword>
<evidence type="ECO:0000256" key="5">
    <source>
        <dbReference type="ARBA" id="ARBA00022989"/>
    </source>
</evidence>
<keyword evidence="5 7" id="KW-1133">Transmembrane helix</keyword>
<dbReference type="InterPro" id="IPR023090">
    <property type="entry name" value="UPF0702_alpha/beta_dom_sf"/>
</dbReference>
<sequence>MEWQAVFNGAKEIPLWGFAVRAALLYFALIIGVRWMGHREVGILAGYNYLTAAGIMSVAAVRMVSPEASLTSALVIVFAYALVNVFFSYLDIKWPKLIDRAPVILIENGLIHKKNMLDSHVTIDNLLGQLRLKGAHNLSEVAFAILEPTGKISVFKKSNTLPVTRKQMNLPAKFAALPALLVHDGQVDGENLTSLGLNLNWLKDRLAEQGFGRVEDVFLVALQPDGTLYVSS</sequence>
<evidence type="ECO:0000256" key="6">
    <source>
        <dbReference type="ARBA" id="ARBA00023136"/>
    </source>
</evidence>
<dbReference type="Gene3D" id="3.30.240.20">
    <property type="entry name" value="bsu07140 like domains"/>
    <property type="match status" value="2"/>
</dbReference>
<evidence type="ECO:0000256" key="3">
    <source>
        <dbReference type="ARBA" id="ARBA00022475"/>
    </source>
</evidence>
<dbReference type="EMBL" id="FOOX01000009">
    <property type="protein sequence ID" value="SFG76853.1"/>
    <property type="molecule type" value="Genomic_DNA"/>
</dbReference>
<dbReference type="InterPro" id="IPR007353">
    <property type="entry name" value="DUF421"/>
</dbReference>
<evidence type="ECO:0000256" key="7">
    <source>
        <dbReference type="SAM" id="Phobius"/>
    </source>
</evidence>
<name>A0A1I2UIH7_9FIRM</name>
<dbReference type="STRING" id="341036.SAMN05660649_02639"/>
<evidence type="ECO:0000259" key="8">
    <source>
        <dbReference type="Pfam" id="PF04239"/>
    </source>
</evidence>
<organism evidence="9 10">
    <name type="scientific">Desulfotruncus arcticus DSM 17038</name>
    <dbReference type="NCBI Taxonomy" id="1121424"/>
    <lineage>
        <taxon>Bacteria</taxon>
        <taxon>Bacillati</taxon>
        <taxon>Bacillota</taxon>
        <taxon>Clostridia</taxon>
        <taxon>Eubacteriales</taxon>
        <taxon>Desulfallaceae</taxon>
        <taxon>Desulfotruncus</taxon>
    </lineage>
</organism>
<dbReference type="GO" id="GO:0005886">
    <property type="term" value="C:plasma membrane"/>
    <property type="evidence" value="ECO:0007669"/>
    <property type="project" value="UniProtKB-SubCell"/>
</dbReference>
<gene>
    <name evidence="9" type="ORF">SAMN05660649_02639</name>
</gene>